<name>A0ABT1WNU4_9LACT</name>
<dbReference type="Gene3D" id="2.60.40.1140">
    <property type="entry name" value="Collagen-binding surface protein Cna, B-type domain"/>
    <property type="match status" value="4"/>
</dbReference>
<feature type="domain" description="SpaA-like prealbumin fold" evidence="7">
    <location>
        <begin position="875"/>
        <end position="959"/>
    </location>
</feature>
<feature type="transmembrane region" description="Helical" evidence="5">
    <location>
        <begin position="12"/>
        <end position="32"/>
    </location>
</feature>
<evidence type="ECO:0000256" key="3">
    <source>
        <dbReference type="ARBA" id="ARBA00022729"/>
    </source>
</evidence>
<feature type="domain" description="SpaA-like prealbumin fold" evidence="7">
    <location>
        <begin position="1657"/>
        <end position="1741"/>
    </location>
</feature>
<dbReference type="Pfam" id="PF17802">
    <property type="entry name" value="SpaA"/>
    <property type="match status" value="3"/>
</dbReference>
<feature type="compositionally biased region" description="Basic and acidic residues" evidence="4">
    <location>
        <begin position="279"/>
        <end position="288"/>
    </location>
</feature>
<feature type="domain" description="CNA-B" evidence="6">
    <location>
        <begin position="1548"/>
        <end position="1651"/>
    </location>
</feature>
<feature type="region of interest" description="Disordered" evidence="4">
    <location>
        <begin position="279"/>
        <end position="352"/>
    </location>
</feature>
<comment type="similarity">
    <text evidence="1">Belongs to the serine-aspartate repeat-containing protein (SDr) family.</text>
</comment>
<comment type="caution">
    <text evidence="8">The sequence shown here is derived from an EMBL/GenBank/DDBJ whole genome shotgun (WGS) entry which is preliminary data.</text>
</comment>
<evidence type="ECO:0000256" key="4">
    <source>
        <dbReference type="SAM" id="MobiDB-lite"/>
    </source>
</evidence>
<feature type="compositionally biased region" description="Polar residues" evidence="4">
    <location>
        <begin position="311"/>
        <end position="320"/>
    </location>
</feature>
<dbReference type="CDD" id="cd00222">
    <property type="entry name" value="CollagenBindB"/>
    <property type="match status" value="1"/>
</dbReference>
<protein>
    <submittedName>
        <fullName evidence="8">SpaA isopeptide-forming pilin-related protein</fullName>
    </submittedName>
</protein>
<dbReference type="InterPro" id="IPR041033">
    <property type="entry name" value="SpaA_PFL_dom_1"/>
</dbReference>
<evidence type="ECO:0000259" key="6">
    <source>
        <dbReference type="Pfam" id="PF05738"/>
    </source>
</evidence>
<dbReference type="PANTHER" id="PTHR36108">
    <property type="entry name" value="COLOSSIN-B-RELATED"/>
    <property type="match status" value="1"/>
</dbReference>
<dbReference type="EMBL" id="JANHNZ010000005">
    <property type="protein sequence ID" value="MCQ9210181.1"/>
    <property type="molecule type" value="Genomic_DNA"/>
</dbReference>
<feature type="transmembrane region" description="Helical" evidence="5">
    <location>
        <begin position="1878"/>
        <end position="1895"/>
    </location>
</feature>
<feature type="domain" description="CNA-B" evidence="6">
    <location>
        <begin position="225"/>
        <end position="283"/>
    </location>
</feature>
<dbReference type="InterPro" id="IPR013783">
    <property type="entry name" value="Ig-like_fold"/>
</dbReference>
<reference evidence="8" key="3">
    <citation type="journal article" date="2023" name="Microbiol. Resour. Announc.">
        <title>Draft Genome Sequence of Granulicatella sp. Strain S8, Isolated from a Marine Fish, Seriola quinqueradiata.</title>
        <authorList>
            <person name="Lee M."/>
            <person name="Farooq A."/>
            <person name="Jeong J.B."/>
            <person name="Jung M.Y."/>
        </authorList>
    </citation>
    <scope>NUCLEOTIDE SEQUENCE</scope>
    <source>
        <strain evidence="8">S8</strain>
    </source>
</reference>
<keyword evidence="2" id="KW-0964">Secreted</keyword>
<dbReference type="InterPro" id="IPR008454">
    <property type="entry name" value="Collagen-bd_Cna-like_B-typ_dom"/>
</dbReference>
<gene>
    <name evidence="8" type="ORF">NPA36_06415</name>
</gene>
<keyword evidence="5" id="KW-0472">Membrane</keyword>
<dbReference type="Proteomes" id="UP001059480">
    <property type="component" value="Unassembled WGS sequence"/>
</dbReference>
<dbReference type="PANTHER" id="PTHR36108:SF13">
    <property type="entry name" value="COLOSSIN-B-RELATED"/>
    <property type="match status" value="1"/>
</dbReference>
<evidence type="ECO:0000313" key="9">
    <source>
        <dbReference type="Proteomes" id="UP001059480"/>
    </source>
</evidence>
<evidence type="ECO:0000256" key="1">
    <source>
        <dbReference type="ARBA" id="ARBA00007257"/>
    </source>
</evidence>
<keyword evidence="5" id="KW-0812">Transmembrane</keyword>
<organism evidence="8 9">
    <name type="scientific">Granulicatella seriolae</name>
    <dbReference type="NCBI Taxonomy" id="2967226"/>
    <lineage>
        <taxon>Bacteria</taxon>
        <taxon>Bacillati</taxon>
        <taxon>Bacillota</taxon>
        <taxon>Bacilli</taxon>
        <taxon>Lactobacillales</taxon>
        <taxon>Carnobacteriaceae</taxon>
        <taxon>Granulicatella</taxon>
    </lineage>
</organism>
<accession>A0ABT1WNU4</accession>
<dbReference type="Gene3D" id="2.60.40.1120">
    <property type="entry name" value="Carboxypeptidase-like, regulatory domain"/>
    <property type="match status" value="1"/>
</dbReference>
<feature type="compositionally biased region" description="Low complexity" evidence="4">
    <location>
        <begin position="321"/>
        <end position="332"/>
    </location>
</feature>
<reference evidence="8" key="1">
    <citation type="submission" date="2022-07" db="EMBL/GenBank/DDBJ databases">
        <authorList>
            <person name="Jung M.-Y."/>
            <person name="Lee M."/>
        </authorList>
    </citation>
    <scope>NUCLEOTIDE SEQUENCE</scope>
    <source>
        <strain evidence="8">S8</strain>
    </source>
</reference>
<feature type="compositionally biased region" description="Low complexity" evidence="4">
    <location>
        <begin position="301"/>
        <end position="310"/>
    </location>
</feature>
<feature type="domain" description="SpaA-like prealbumin fold" evidence="7">
    <location>
        <begin position="1767"/>
        <end position="1852"/>
    </location>
</feature>
<dbReference type="RefSeq" id="WP_256945295.1">
    <property type="nucleotide sequence ID" value="NZ_JANHNZ010000005.1"/>
</dbReference>
<evidence type="ECO:0000256" key="2">
    <source>
        <dbReference type="ARBA" id="ARBA00022525"/>
    </source>
</evidence>
<keyword evidence="3" id="KW-0732">Signal</keyword>
<feature type="domain" description="CNA-B" evidence="6">
    <location>
        <begin position="1155"/>
        <end position="1241"/>
    </location>
</feature>
<keyword evidence="9" id="KW-1185">Reference proteome</keyword>
<feature type="compositionally biased region" description="Polar residues" evidence="4">
    <location>
        <begin position="333"/>
        <end position="349"/>
    </location>
</feature>
<keyword evidence="5" id="KW-1133">Transmembrane helix</keyword>
<sequence>MIRAKLTKWNRLLTYFVLWNMLFSMMPTNLIFAQSTQIDYGTLEPSIPLDPNTINITISKDSQGQEIIDEEGIEWKLELNKAQTDLPMTTTDIRLSEKQVMSKLMGIEGAVKKVVAVHTDKTETVLYNQETMTSLSANDAGLISKNISHYRVDTEETNHPITLYFTSKYEDKESIDFQAIAVIRTETAKKTVAKTQAPSRETIDKKVTVNWKGLAQGEATPIASIHLTNPINGQVLSQTTSDSTIFEALPKYTDEHQEIDYQVSQDPIVGFQTTIDKDAVTNTKEKPTVTEAQTSSQKEPSSNSSSTTNSGTAEVSSNAVEESNPQNSSNSEAQVSSEPVANSESSLSSAAVVDVPATTRLRRSVSTVTNLLAARAATIPNPNTSSGTITDNVSSYTWTAQTASDGLSVQWTLKLSEKYTSGSTNAAAYIGFNLPNYFNTLSTNDITATFTRTAGSSTPIVYKLGSDRTFWVKTTQYPPATNIDLTVTFTTTLSAPYTATESMSIEFIPGVDVRSSTFYGPTNTAQQSSSSSQTKAPDSIRPLTITAYNPNFVSAINVTANAKDNNNLAIPNATVTLTATDGKTYQGTTNASGAAIIQAPAGTYTASASAIPGYTSPANKSVTISNTSTSFDMIYSKNLYPVNITVKDNNGAAVPTSQVTLTSVSDPTKIYTFNTGGGSATQSLPYGSYNVSANTVTGYTLDTYNKTLMVDSAKNITITYTKDVPKDPNLANFTNNIVSSGKYNPATKSIDWTVVVEKPVNGAGVTDQRYIETVLSVPSNSGLGPIGNFKVVGVSDTGQTTGTTVTRTSTASTTADKITYTFSTPITDAGDLAQNPSKTYTINTSSTIKTQGGGVLVTKIQTPSVVVGVKLNTVTIRLVDAQDPNIQLAGGIFDIFDSKGTFLQRVTTAANGEVVVEGLPTDQTFTVKQVSTANGYIVAAQQTTVALAANTAALLTIQNVKGPSSGGLGVIEVYVVEKDSKNPIPTSDVEVVDEFGQTYRKTSNNNGYMVFTDLPLDRTYTIRQLSVPAPMNVPTTGAQFRPLTAGTNYAIVTFENERPTKQVTYNFFEYGDPTISIPNVEFTLTDYKGVVTRYKTNPQGLITIPLPIGLYELKQITTDSNHVVYQEPKISLIDDDMQVDIPNKLKNPTVVQRVITITKEWGDAAPQPLPNLTFDVMQNGVKFTSVTMQTSGNSQTITVTVPKYNSNQEKYSYTIQEQALPNYYAVYSKASVDDSAWKVTNYLGEMVGDCSDGNFWVTSIDYAYEFGPDGIYTRRSFSLNKPPYGGPFFQTSGGRSGGAATVIDNGKKLMTINYYQYQGYYEAHIYDVSGENGVEIGRKLKRIIIDLNRYAFSNDLLNSLGTTPDGKYVVAKTIQGPLNFIPVADILNTGNGNVLPFSRVSTLPASSIYSAGDIIFLPNGDMMISTLDGANSYTGNGFAIIPYNSATNSYLTNSVKRFIGGVQWPSGNISDGLRIEGLSMVDGNVYTTVTRLNGASTVARFNRLPSYSDPTNTVYQLTAINNSGNSFGSFTDASSAFATTCNPIVRVVGSKIWNNDQAFANKTRPTSIRVELYRNGLATGITQTVTPDTFGNWTWVFANLPKNDDTGKAFVYSTREVGYTKNGVYYTGVPPGYQVTYPNTNAETNDFSITNTYQPAKFNIKKENEKGQALTGAGFTLYLEDQKTIYQAETLSNSSGLLSFVNLGVGTYYLKETKAPPGYQLNATFYKVTVAINASGKLTVTIDGLGQPSIDGQQISTYKVVNVANKGSFTLRKVDQLGKVIKNNKAIFELRQGSTLIKTIETTNDGEAIIADLPQGEYTLVETKAPTGYIKTFNEYKIVVGESGAVQITLNGEPVSSNPLIIVNAIFDGYPDTGGIGILPYLVLGLGIMLLAFLIRKKSNSEGCDIR</sequence>
<proteinExistence type="inferred from homology"/>
<dbReference type="Pfam" id="PF05738">
    <property type="entry name" value="Cna_B"/>
    <property type="match status" value="3"/>
</dbReference>
<evidence type="ECO:0000313" key="8">
    <source>
        <dbReference type="EMBL" id="MCQ9210181.1"/>
    </source>
</evidence>
<dbReference type="SUPFAM" id="SSF49478">
    <property type="entry name" value="Cna protein B-type domain"/>
    <property type="match status" value="5"/>
</dbReference>
<reference evidence="8" key="2">
    <citation type="journal article" date="2023" name="Curr. Microbiol.">
        <title>Granulicatella seriolae sp. nov., a Novel Facultative Anaerobe Isolated from Yellowtail Marine Fish.</title>
        <authorList>
            <person name="Lee M."/>
            <person name="Choi Y.J."/>
            <person name="Farooq A."/>
            <person name="Jeong J.B."/>
            <person name="Jung M.Y."/>
        </authorList>
    </citation>
    <scope>NUCLEOTIDE SEQUENCE</scope>
    <source>
        <strain evidence="8">S8</strain>
    </source>
</reference>
<evidence type="ECO:0000259" key="7">
    <source>
        <dbReference type="Pfam" id="PF17802"/>
    </source>
</evidence>
<evidence type="ECO:0000256" key="5">
    <source>
        <dbReference type="SAM" id="Phobius"/>
    </source>
</evidence>
<dbReference type="Gene3D" id="2.60.40.10">
    <property type="entry name" value="Immunoglobulins"/>
    <property type="match status" value="3"/>
</dbReference>
<feature type="compositionally biased region" description="Polar residues" evidence="4">
    <location>
        <begin position="290"/>
        <end position="300"/>
    </location>
</feature>